<reference evidence="4" key="1">
    <citation type="submission" date="2022-11" db="UniProtKB">
        <authorList>
            <consortium name="WormBaseParasite"/>
        </authorList>
    </citation>
    <scope>IDENTIFICATION</scope>
</reference>
<feature type="repeat" description="TPR" evidence="1">
    <location>
        <begin position="267"/>
        <end position="300"/>
    </location>
</feature>
<dbReference type="GO" id="GO:0019894">
    <property type="term" value="F:kinesin binding"/>
    <property type="evidence" value="ECO:0007669"/>
    <property type="project" value="TreeGrafter"/>
</dbReference>
<dbReference type="Proteomes" id="UP000887540">
    <property type="component" value="Unplaced"/>
</dbReference>
<feature type="repeat" description="TPR" evidence="1">
    <location>
        <begin position="613"/>
        <end position="646"/>
    </location>
</feature>
<dbReference type="Gene3D" id="1.25.40.10">
    <property type="entry name" value="Tetratricopeptide repeat domain"/>
    <property type="match status" value="4"/>
</dbReference>
<dbReference type="GO" id="GO:0042073">
    <property type="term" value="P:intraciliary transport"/>
    <property type="evidence" value="ECO:0007669"/>
    <property type="project" value="TreeGrafter"/>
</dbReference>
<dbReference type="PANTHER" id="PTHR44117:SF1">
    <property type="entry name" value="INTRAFLAGELLAR TRANSPORT PROTEIN 88 HOMOLOG"/>
    <property type="match status" value="1"/>
</dbReference>
<evidence type="ECO:0000256" key="1">
    <source>
        <dbReference type="PROSITE-ProRule" id="PRU00339"/>
    </source>
</evidence>
<feature type="repeat" description="TPR" evidence="1">
    <location>
        <begin position="545"/>
        <end position="578"/>
    </location>
</feature>
<evidence type="ECO:0000256" key="2">
    <source>
        <dbReference type="SAM" id="MobiDB-lite"/>
    </source>
</evidence>
<feature type="repeat" description="TPR" evidence="1">
    <location>
        <begin position="477"/>
        <end position="510"/>
    </location>
</feature>
<dbReference type="PANTHER" id="PTHR44117">
    <property type="entry name" value="INTRAFLAGELLAR TRANSPORT PROTEIN 88 HOMOLOG"/>
    <property type="match status" value="1"/>
</dbReference>
<evidence type="ECO:0000313" key="4">
    <source>
        <dbReference type="WBParaSite" id="ACRNAN_scaffold4116.g13713.t1"/>
    </source>
</evidence>
<feature type="repeat" description="TPR" evidence="1">
    <location>
        <begin position="228"/>
        <end position="261"/>
    </location>
</feature>
<name>A0A914DVC1_9BILA</name>
<dbReference type="PROSITE" id="PS50005">
    <property type="entry name" value="TPR"/>
    <property type="match status" value="6"/>
</dbReference>
<sequence>MESARDHTSDDPYAGFNDYDHAYDLENVYEDKEFLQAVARSSHGRRPVTAGLKGPPPAPANVPGTRGGGVERMRTMNMMALRSSLGSRRGAEVARPMTAVRAAGYTSAGRKSTFEGVQGVTGFEKGDESAEEKYKKLEDSVNDILVESILAYDQKNYKQALEKAKEAGRKERAAVKLREQHGVTETNLDLTYMVLFNLAHQYMANNMLNEALNTYQVIVKNKLFANAGRLKINIGNIYFRKKDFGKAVKYYRMALDQVPKVQQKTRIKMLNNIGIALVKLGKYEDALVTFEECMDFHGDYSTALNLILAAYCLDDNEKMREAFQRLVDIPLLIDDEHKYMEQDILSTQLLNNDELRQWERQRKHLAEKTILTASKIISPSISSSFAEGYAWCVEAIKQSVYAPLAIELEMNKAVDLLKQGELQAATEALMAFNNKESKVASAAANNLAMLNIMSGNSKLEEATTLCEQALSLDRYNASALVNRGNIFFINGDMKTAQQYYKEALQVDSACVQALYNLGLANKRLGDYEAALQSFYKLHNMLLNNVQVFCQLASIYESVEDMSQSIDLYTQANSLTPTDPAILAKLANIYDSEGDKSQAFQCHYDSYRYFPPNIEVIEWLGAYYLDAQFAEKAVNYFEKAVLMEPNNIKWQLIMASCQRRSGNFQKALELYRQIHRKFPNNIECLKFLVQLCKDLRMPEEKEYADKLRKVEKVNQLRIQRETDSSQGKRRSPNSTISLPIAPMSQGSSSSRGSIRTPSASARALLERDDPYQITKRNLENVDLSYKDPFGNAPARPKTGNRRADNEDIFDDVDILDDDLLPDGE</sequence>
<dbReference type="SUPFAM" id="SSF48452">
    <property type="entry name" value="TPR-like"/>
    <property type="match status" value="2"/>
</dbReference>
<dbReference type="InterPro" id="IPR019734">
    <property type="entry name" value="TPR_rpt"/>
</dbReference>
<dbReference type="GO" id="GO:0005814">
    <property type="term" value="C:centriole"/>
    <property type="evidence" value="ECO:0007669"/>
    <property type="project" value="TreeGrafter"/>
</dbReference>
<dbReference type="AlphaFoldDB" id="A0A914DVC1"/>
<evidence type="ECO:0000313" key="3">
    <source>
        <dbReference type="Proteomes" id="UP000887540"/>
    </source>
</evidence>
<accession>A0A914DVC1</accession>
<dbReference type="WBParaSite" id="ACRNAN_scaffold4116.g13713.t1">
    <property type="protein sequence ID" value="ACRNAN_scaffold4116.g13713.t1"/>
    <property type="gene ID" value="ACRNAN_scaffold4116.g13713"/>
</dbReference>
<dbReference type="InterPro" id="IPR011990">
    <property type="entry name" value="TPR-like_helical_dom_sf"/>
</dbReference>
<feature type="compositionally biased region" description="Acidic residues" evidence="2">
    <location>
        <begin position="805"/>
        <end position="823"/>
    </location>
</feature>
<feature type="compositionally biased region" description="Low complexity" evidence="2">
    <location>
        <begin position="743"/>
        <end position="759"/>
    </location>
</feature>
<dbReference type="SMART" id="SM00028">
    <property type="entry name" value="TPR"/>
    <property type="match status" value="10"/>
</dbReference>
<proteinExistence type="predicted"/>
<dbReference type="Pfam" id="PF13181">
    <property type="entry name" value="TPR_8"/>
    <property type="match status" value="1"/>
</dbReference>
<dbReference type="Pfam" id="PF13424">
    <property type="entry name" value="TPR_12"/>
    <property type="match status" value="1"/>
</dbReference>
<keyword evidence="1" id="KW-0802">TPR repeat</keyword>
<dbReference type="GO" id="GO:0097546">
    <property type="term" value="C:ciliary base"/>
    <property type="evidence" value="ECO:0007669"/>
    <property type="project" value="TreeGrafter"/>
</dbReference>
<dbReference type="FunFam" id="1.25.40.10:FF:001034">
    <property type="entry name" value="Intraflagellar transport 88 homolog"/>
    <property type="match status" value="1"/>
</dbReference>
<feature type="region of interest" description="Disordered" evidence="2">
    <location>
        <begin position="716"/>
        <end position="823"/>
    </location>
</feature>
<dbReference type="GO" id="GO:0097730">
    <property type="term" value="C:non-motile cilium"/>
    <property type="evidence" value="ECO:0007669"/>
    <property type="project" value="TreeGrafter"/>
</dbReference>
<organism evidence="3 4">
    <name type="scientific">Acrobeloides nanus</name>
    <dbReference type="NCBI Taxonomy" id="290746"/>
    <lineage>
        <taxon>Eukaryota</taxon>
        <taxon>Metazoa</taxon>
        <taxon>Ecdysozoa</taxon>
        <taxon>Nematoda</taxon>
        <taxon>Chromadorea</taxon>
        <taxon>Rhabditida</taxon>
        <taxon>Tylenchina</taxon>
        <taxon>Cephalobomorpha</taxon>
        <taxon>Cephaloboidea</taxon>
        <taxon>Cephalobidae</taxon>
        <taxon>Acrobeloides</taxon>
    </lineage>
</organism>
<dbReference type="GO" id="GO:1905515">
    <property type="term" value="P:non-motile cilium assembly"/>
    <property type="evidence" value="ECO:0007669"/>
    <property type="project" value="TreeGrafter"/>
</dbReference>
<dbReference type="Pfam" id="PF13414">
    <property type="entry name" value="TPR_11"/>
    <property type="match status" value="1"/>
</dbReference>
<feature type="repeat" description="TPR" evidence="1">
    <location>
        <begin position="511"/>
        <end position="544"/>
    </location>
</feature>
<keyword evidence="3" id="KW-1185">Reference proteome</keyword>
<dbReference type="SUPFAM" id="SSF81901">
    <property type="entry name" value="HCP-like"/>
    <property type="match status" value="1"/>
</dbReference>
<feature type="region of interest" description="Disordered" evidence="2">
    <location>
        <begin position="40"/>
        <end position="70"/>
    </location>
</feature>
<protein>
    <submittedName>
        <fullName evidence="4">Intraflagellar transport protein 88 homolog</fullName>
    </submittedName>
</protein>
<dbReference type="Pfam" id="PF13432">
    <property type="entry name" value="TPR_16"/>
    <property type="match status" value="1"/>
</dbReference>
<dbReference type="GO" id="GO:0036064">
    <property type="term" value="C:ciliary basal body"/>
    <property type="evidence" value="ECO:0007669"/>
    <property type="project" value="TreeGrafter"/>
</dbReference>